<feature type="domain" description="SET" evidence="1">
    <location>
        <begin position="61"/>
        <end position="184"/>
    </location>
</feature>
<dbReference type="InterPro" id="IPR046341">
    <property type="entry name" value="SET_dom_sf"/>
</dbReference>
<gene>
    <name evidence="2" type="ORF">BD410DRAFT_711674</name>
</gene>
<accession>A0A4Y7QMC1</accession>
<proteinExistence type="predicted"/>
<organism evidence="2 3">
    <name type="scientific">Rickenella mellea</name>
    <dbReference type="NCBI Taxonomy" id="50990"/>
    <lineage>
        <taxon>Eukaryota</taxon>
        <taxon>Fungi</taxon>
        <taxon>Dikarya</taxon>
        <taxon>Basidiomycota</taxon>
        <taxon>Agaricomycotina</taxon>
        <taxon>Agaricomycetes</taxon>
        <taxon>Hymenochaetales</taxon>
        <taxon>Rickenellaceae</taxon>
        <taxon>Rickenella</taxon>
    </lineage>
</organism>
<protein>
    <recommendedName>
        <fullName evidence="1">SET domain-containing protein</fullName>
    </recommendedName>
</protein>
<dbReference type="Pfam" id="PF00856">
    <property type="entry name" value="SET"/>
    <property type="match status" value="1"/>
</dbReference>
<dbReference type="InterPro" id="IPR001214">
    <property type="entry name" value="SET_dom"/>
</dbReference>
<sequence>MRPQSSGKGPKQAKCPSHWPANIRYLTTQHYAPTISTSVMTHIKGTSRSHDGRMNRQSGRPIVAIRAIEDPSHPAIGQFGLFATKRIPPHSHIVDYIGEVHSDDRPESDYDLSLYRTADGSVNVGVDASKMGNEARFVNDYRRIHPKPNAAFRDGRNDAGELCMSVWSQADPIRKGEEILVSYGKAWWQARRISNELIKEA</sequence>
<evidence type="ECO:0000259" key="1">
    <source>
        <dbReference type="PROSITE" id="PS50280"/>
    </source>
</evidence>
<dbReference type="PROSITE" id="PS50280">
    <property type="entry name" value="SET"/>
    <property type="match status" value="1"/>
</dbReference>
<dbReference type="STRING" id="50990.A0A4Y7QMC1"/>
<dbReference type="SUPFAM" id="SSF82199">
    <property type="entry name" value="SET domain"/>
    <property type="match status" value="1"/>
</dbReference>
<dbReference type="OrthoDB" id="5792673at2759"/>
<name>A0A4Y7QMC1_9AGAM</name>
<dbReference type="Gene3D" id="2.170.270.10">
    <property type="entry name" value="SET domain"/>
    <property type="match status" value="1"/>
</dbReference>
<evidence type="ECO:0000313" key="2">
    <source>
        <dbReference type="EMBL" id="TDL28797.1"/>
    </source>
</evidence>
<dbReference type="VEuPathDB" id="FungiDB:BD410DRAFT_711674"/>
<dbReference type="EMBL" id="ML170157">
    <property type="protein sequence ID" value="TDL28797.1"/>
    <property type="molecule type" value="Genomic_DNA"/>
</dbReference>
<evidence type="ECO:0000313" key="3">
    <source>
        <dbReference type="Proteomes" id="UP000294933"/>
    </source>
</evidence>
<dbReference type="AlphaFoldDB" id="A0A4Y7QMC1"/>
<keyword evidence="3" id="KW-1185">Reference proteome</keyword>
<dbReference type="Proteomes" id="UP000294933">
    <property type="component" value="Unassembled WGS sequence"/>
</dbReference>
<reference evidence="2 3" key="1">
    <citation type="submission" date="2018-06" db="EMBL/GenBank/DDBJ databases">
        <title>A transcriptomic atlas of mushroom development highlights an independent origin of complex multicellularity.</title>
        <authorList>
            <consortium name="DOE Joint Genome Institute"/>
            <person name="Krizsan K."/>
            <person name="Almasi E."/>
            <person name="Merenyi Z."/>
            <person name="Sahu N."/>
            <person name="Viragh M."/>
            <person name="Koszo T."/>
            <person name="Mondo S."/>
            <person name="Kiss B."/>
            <person name="Balint B."/>
            <person name="Kues U."/>
            <person name="Barry K."/>
            <person name="Hegedus J.C."/>
            <person name="Henrissat B."/>
            <person name="Johnson J."/>
            <person name="Lipzen A."/>
            <person name="Ohm R."/>
            <person name="Nagy I."/>
            <person name="Pangilinan J."/>
            <person name="Yan J."/>
            <person name="Xiong Y."/>
            <person name="Grigoriev I.V."/>
            <person name="Hibbett D.S."/>
            <person name="Nagy L.G."/>
        </authorList>
    </citation>
    <scope>NUCLEOTIDE SEQUENCE [LARGE SCALE GENOMIC DNA]</scope>
    <source>
        <strain evidence="2 3">SZMC22713</strain>
    </source>
</reference>